<feature type="compositionally biased region" description="Polar residues" evidence="1">
    <location>
        <begin position="1"/>
        <end position="18"/>
    </location>
</feature>
<dbReference type="RefSeq" id="WP_379765474.1">
    <property type="nucleotide sequence ID" value="NZ_JBHSXI010000004.1"/>
</dbReference>
<keyword evidence="3" id="KW-1185">Reference proteome</keyword>
<proteinExistence type="predicted"/>
<gene>
    <name evidence="2" type="ORF">ACFQEY_05315</name>
</gene>
<dbReference type="EMBL" id="JBHSXI010000004">
    <property type="protein sequence ID" value="MFC6888462.1"/>
    <property type="molecule type" value="Genomic_DNA"/>
</dbReference>
<name>A0ABD5UMF2_9EURY</name>
<evidence type="ECO:0000313" key="3">
    <source>
        <dbReference type="Proteomes" id="UP001596333"/>
    </source>
</evidence>
<dbReference type="Proteomes" id="UP001596333">
    <property type="component" value="Unassembled WGS sequence"/>
</dbReference>
<dbReference type="AlphaFoldDB" id="A0ABD5UMF2"/>
<reference evidence="2 3" key="1">
    <citation type="journal article" date="2019" name="Int. J. Syst. Evol. Microbiol.">
        <title>The Global Catalogue of Microorganisms (GCM) 10K type strain sequencing project: providing services to taxonomists for standard genome sequencing and annotation.</title>
        <authorList>
            <consortium name="The Broad Institute Genomics Platform"/>
            <consortium name="The Broad Institute Genome Sequencing Center for Infectious Disease"/>
            <person name="Wu L."/>
            <person name="Ma J."/>
        </authorList>
    </citation>
    <scope>NUCLEOTIDE SEQUENCE [LARGE SCALE GENOMIC DNA]</scope>
    <source>
        <strain evidence="2 3">Y73</strain>
    </source>
</reference>
<protein>
    <submittedName>
        <fullName evidence="2">Uncharacterized protein</fullName>
    </submittedName>
</protein>
<feature type="region of interest" description="Disordered" evidence="1">
    <location>
        <begin position="1"/>
        <end position="32"/>
    </location>
</feature>
<evidence type="ECO:0000313" key="2">
    <source>
        <dbReference type="EMBL" id="MFC6888462.1"/>
    </source>
</evidence>
<accession>A0ABD5UMF2</accession>
<comment type="caution">
    <text evidence="2">The sequence shown here is derived from an EMBL/GenBank/DDBJ whole genome shotgun (WGS) entry which is preliminary data.</text>
</comment>
<sequence length="70" mass="7690">MRTTNDADTSEHNQSAQARTDPGGLEAASEHREDLEALAKNHLPASKWAQRLLDLLDEQNRHTGRGGDGQ</sequence>
<evidence type="ECO:0000256" key="1">
    <source>
        <dbReference type="SAM" id="MobiDB-lite"/>
    </source>
</evidence>
<organism evidence="2 3">
    <name type="scientific">Halorubrum trueperi</name>
    <dbReference type="NCBI Taxonomy" id="2004704"/>
    <lineage>
        <taxon>Archaea</taxon>
        <taxon>Methanobacteriati</taxon>
        <taxon>Methanobacteriota</taxon>
        <taxon>Stenosarchaea group</taxon>
        <taxon>Halobacteria</taxon>
        <taxon>Halobacteriales</taxon>
        <taxon>Haloferacaceae</taxon>
        <taxon>Halorubrum</taxon>
    </lineage>
</organism>